<reference evidence="1" key="1">
    <citation type="submission" date="2014-05" db="EMBL/GenBank/DDBJ databases">
        <authorList>
            <person name="Chronopoulou M."/>
        </authorList>
    </citation>
    <scope>NUCLEOTIDE SEQUENCE</scope>
    <source>
        <tissue evidence="1">Whole organism</tissue>
    </source>
</reference>
<name>A0A0K2V5L9_LEPSM</name>
<organism evidence="1">
    <name type="scientific">Lepeophtheirus salmonis</name>
    <name type="common">Salmon louse</name>
    <name type="synonym">Caligus salmonis</name>
    <dbReference type="NCBI Taxonomy" id="72036"/>
    <lineage>
        <taxon>Eukaryota</taxon>
        <taxon>Metazoa</taxon>
        <taxon>Ecdysozoa</taxon>
        <taxon>Arthropoda</taxon>
        <taxon>Crustacea</taxon>
        <taxon>Multicrustacea</taxon>
        <taxon>Hexanauplia</taxon>
        <taxon>Copepoda</taxon>
        <taxon>Siphonostomatoida</taxon>
        <taxon>Caligidae</taxon>
        <taxon>Lepeophtheirus</taxon>
    </lineage>
</organism>
<protein>
    <submittedName>
        <fullName evidence="1">Uncharacterized protein</fullName>
    </submittedName>
</protein>
<accession>A0A0K2V5L9</accession>
<proteinExistence type="predicted"/>
<dbReference type="EMBL" id="HACA01028066">
    <property type="protein sequence ID" value="CDW45427.1"/>
    <property type="molecule type" value="Transcribed_RNA"/>
</dbReference>
<evidence type="ECO:0000313" key="1">
    <source>
        <dbReference type="EMBL" id="CDW45427.1"/>
    </source>
</evidence>
<sequence length="56" mass="6372">MSRETLQYLSSKHLDLQSHCQPALYPHDRGLHPQRVPGFLPFPKVIIATKGGYIND</sequence>
<dbReference type="AlphaFoldDB" id="A0A0K2V5L9"/>